<name>A0A8X9ABI0_SALSN</name>
<proteinExistence type="predicted"/>
<reference evidence="2" key="2">
    <citation type="submission" date="2020-08" db="EMBL/GenBank/DDBJ databases">
        <title>Plant Genome Project.</title>
        <authorList>
            <person name="Zhang R.-G."/>
        </authorList>
    </citation>
    <scope>NUCLEOTIDE SEQUENCE</scope>
    <source>
        <strain evidence="2">Huo1</strain>
        <tissue evidence="2">Leaf</tissue>
    </source>
</reference>
<organism evidence="2">
    <name type="scientific">Salvia splendens</name>
    <name type="common">Scarlet sage</name>
    <dbReference type="NCBI Taxonomy" id="180675"/>
    <lineage>
        <taxon>Eukaryota</taxon>
        <taxon>Viridiplantae</taxon>
        <taxon>Streptophyta</taxon>
        <taxon>Embryophyta</taxon>
        <taxon>Tracheophyta</taxon>
        <taxon>Spermatophyta</taxon>
        <taxon>Magnoliopsida</taxon>
        <taxon>eudicotyledons</taxon>
        <taxon>Gunneridae</taxon>
        <taxon>Pentapetalae</taxon>
        <taxon>asterids</taxon>
        <taxon>lamiids</taxon>
        <taxon>Lamiales</taxon>
        <taxon>Lamiaceae</taxon>
        <taxon>Nepetoideae</taxon>
        <taxon>Mentheae</taxon>
        <taxon>Salviinae</taxon>
        <taxon>Salvia</taxon>
        <taxon>Salvia subgen. Calosphace</taxon>
        <taxon>core Calosphace</taxon>
    </lineage>
</organism>
<evidence type="ECO:0000256" key="1">
    <source>
        <dbReference type="SAM" id="MobiDB-lite"/>
    </source>
</evidence>
<evidence type="ECO:0000313" key="2">
    <source>
        <dbReference type="EMBL" id="KAG6436847.1"/>
    </source>
</evidence>
<accession>A0A8X9ABI0</accession>
<dbReference type="AlphaFoldDB" id="A0A8X9ABI0"/>
<protein>
    <submittedName>
        <fullName evidence="2">Uncharacterized protein</fullName>
    </submittedName>
</protein>
<dbReference type="EMBL" id="PNBA02000001">
    <property type="protein sequence ID" value="KAG6436847.1"/>
    <property type="molecule type" value="Genomic_DNA"/>
</dbReference>
<keyword evidence="3" id="KW-1185">Reference proteome</keyword>
<feature type="region of interest" description="Disordered" evidence="1">
    <location>
        <begin position="201"/>
        <end position="257"/>
    </location>
</feature>
<comment type="caution">
    <text evidence="2">The sequence shown here is derived from an EMBL/GenBank/DDBJ whole genome shotgun (WGS) entry which is preliminary data.</text>
</comment>
<dbReference type="Proteomes" id="UP000298416">
    <property type="component" value="Unassembled WGS sequence"/>
</dbReference>
<sequence>MANQGQPGSQWGIPSDSHPSEPSIGPSRRQSGVSRKELIGPSPRIHDVPMATIHPISSTTQLQIQVTCLEPSHKPESDHAYDHHEFEEGEFDQPQRHWHQQGSKPPFKRDLNRHPIHGFHSRFHENSSPRVPLDTGARYRVLPPIKEPRLGNECPEKPSSATAQKDPPEPTTRNWYASHRGSRCGTVRQVWATGTIQIASSTTMEANGRHRSRSRDPRIQWEMAQTENNDEGVEPKDDGGKCVGVDPQDDTGNGNEA</sequence>
<gene>
    <name evidence="2" type="ORF">SASPL_101751</name>
</gene>
<feature type="region of interest" description="Disordered" evidence="1">
    <location>
        <begin position="1"/>
        <end position="57"/>
    </location>
</feature>
<evidence type="ECO:0000313" key="3">
    <source>
        <dbReference type="Proteomes" id="UP000298416"/>
    </source>
</evidence>
<feature type="region of interest" description="Disordered" evidence="1">
    <location>
        <begin position="90"/>
        <end position="180"/>
    </location>
</feature>
<feature type="compositionally biased region" description="Basic and acidic residues" evidence="1">
    <location>
        <begin position="146"/>
        <end position="156"/>
    </location>
</feature>
<reference evidence="2" key="1">
    <citation type="submission" date="2018-01" db="EMBL/GenBank/DDBJ databases">
        <authorList>
            <person name="Mao J.F."/>
        </authorList>
    </citation>
    <scope>NUCLEOTIDE SEQUENCE</scope>
    <source>
        <strain evidence="2">Huo1</strain>
        <tissue evidence="2">Leaf</tissue>
    </source>
</reference>